<dbReference type="InterPro" id="IPR003018">
    <property type="entry name" value="GAF"/>
</dbReference>
<organism evidence="3 4">
    <name type="scientific">Halomonas tibetensis</name>
    <dbReference type="NCBI Taxonomy" id="2259590"/>
    <lineage>
        <taxon>Bacteria</taxon>
        <taxon>Pseudomonadati</taxon>
        <taxon>Pseudomonadota</taxon>
        <taxon>Gammaproteobacteria</taxon>
        <taxon>Oceanospirillales</taxon>
        <taxon>Halomonadaceae</taxon>
        <taxon>Halomonas</taxon>
    </lineage>
</organism>
<dbReference type="SMART" id="SM00065">
    <property type="entry name" value="GAF"/>
    <property type="match status" value="1"/>
</dbReference>
<protein>
    <submittedName>
        <fullName evidence="3">EAL domain-containing protein</fullName>
    </submittedName>
</protein>
<dbReference type="InterPro" id="IPR000160">
    <property type="entry name" value="GGDEF_dom"/>
</dbReference>
<reference evidence="4" key="1">
    <citation type="journal article" date="2019" name="Int. J. Syst. Evol. Microbiol.">
        <title>The Global Catalogue of Microorganisms (GCM) 10K type strain sequencing project: providing services to taxonomists for standard genome sequencing and annotation.</title>
        <authorList>
            <consortium name="The Broad Institute Genomics Platform"/>
            <consortium name="The Broad Institute Genome Sequencing Center for Infectious Disease"/>
            <person name="Wu L."/>
            <person name="Ma J."/>
        </authorList>
    </citation>
    <scope>NUCLEOTIDE SEQUENCE [LARGE SCALE GENOMIC DNA]</scope>
    <source>
        <strain evidence="4">KCTC 52660</strain>
    </source>
</reference>
<dbReference type="PANTHER" id="PTHR33121">
    <property type="entry name" value="CYCLIC DI-GMP PHOSPHODIESTERASE PDEF"/>
    <property type="match status" value="1"/>
</dbReference>
<evidence type="ECO:0000313" key="4">
    <source>
        <dbReference type="Proteomes" id="UP001595386"/>
    </source>
</evidence>
<dbReference type="SUPFAM" id="SSF55781">
    <property type="entry name" value="GAF domain-like"/>
    <property type="match status" value="1"/>
</dbReference>
<dbReference type="Gene3D" id="3.20.20.450">
    <property type="entry name" value="EAL domain"/>
    <property type="match status" value="1"/>
</dbReference>
<dbReference type="InterPro" id="IPR043128">
    <property type="entry name" value="Rev_trsase/Diguanyl_cyclase"/>
</dbReference>
<dbReference type="Pfam" id="PF00563">
    <property type="entry name" value="EAL"/>
    <property type="match status" value="1"/>
</dbReference>
<dbReference type="InterPro" id="IPR050706">
    <property type="entry name" value="Cyclic-di-GMP_PDE-like"/>
</dbReference>
<dbReference type="InterPro" id="IPR029016">
    <property type="entry name" value="GAF-like_dom_sf"/>
</dbReference>
<dbReference type="Gene3D" id="3.30.450.40">
    <property type="match status" value="1"/>
</dbReference>
<dbReference type="RefSeq" id="WP_379761183.1">
    <property type="nucleotide sequence ID" value="NZ_JBHRSQ010000039.1"/>
</dbReference>
<evidence type="ECO:0000256" key="1">
    <source>
        <dbReference type="SAM" id="MobiDB-lite"/>
    </source>
</evidence>
<comment type="caution">
    <text evidence="3">The sequence shown here is derived from an EMBL/GenBank/DDBJ whole genome shotgun (WGS) entry which is preliminary data.</text>
</comment>
<proteinExistence type="predicted"/>
<dbReference type="CDD" id="cd01948">
    <property type="entry name" value="EAL"/>
    <property type="match status" value="1"/>
</dbReference>
<evidence type="ECO:0000259" key="2">
    <source>
        <dbReference type="PROSITE" id="PS50883"/>
    </source>
</evidence>
<feature type="region of interest" description="Disordered" evidence="1">
    <location>
        <begin position="1"/>
        <end position="28"/>
    </location>
</feature>
<gene>
    <name evidence="3" type="ORF">ACFODV_15880</name>
</gene>
<evidence type="ECO:0000313" key="3">
    <source>
        <dbReference type="EMBL" id="MFC2993500.1"/>
    </source>
</evidence>
<dbReference type="Pfam" id="PF01590">
    <property type="entry name" value="GAF"/>
    <property type="match status" value="1"/>
</dbReference>
<dbReference type="InterPro" id="IPR029787">
    <property type="entry name" value="Nucleotide_cyclase"/>
</dbReference>
<dbReference type="PANTHER" id="PTHR33121:SF19">
    <property type="entry name" value="CYCLIC DI-GMP PHOSPHODIESTERASE PA2567"/>
    <property type="match status" value="1"/>
</dbReference>
<feature type="domain" description="EAL" evidence="2">
    <location>
        <begin position="370"/>
        <end position="626"/>
    </location>
</feature>
<dbReference type="SUPFAM" id="SSF55073">
    <property type="entry name" value="Nucleotide cyclase"/>
    <property type="match status" value="1"/>
</dbReference>
<dbReference type="EMBL" id="JBHRSQ010000039">
    <property type="protein sequence ID" value="MFC2993500.1"/>
    <property type="molecule type" value="Genomic_DNA"/>
</dbReference>
<dbReference type="InterPro" id="IPR035919">
    <property type="entry name" value="EAL_sf"/>
</dbReference>
<dbReference type="SUPFAM" id="SSF141868">
    <property type="entry name" value="EAL domain-like"/>
    <property type="match status" value="1"/>
</dbReference>
<dbReference type="Pfam" id="PF00990">
    <property type="entry name" value="GGDEF"/>
    <property type="match status" value="1"/>
</dbReference>
<name>A0ABV7BB93_9GAMM</name>
<accession>A0ABV7BB93</accession>
<keyword evidence="4" id="KW-1185">Reference proteome</keyword>
<dbReference type="InterPro" id="IPR001633">
    <property type="entry name" value="EAL_dom"/>
</dbReference>
<dbReference type="SMART" id="SM00052">
    <property type="entry name" value="EAL"/>
    <property type="match status" value="1"/>
</dbReference>
<dbReference type="PROSITE" id="PS50883">
    <property type="entry name" value="EAL"/>
    <property type="match status" value="1"/>
</dbReference>
<sequence length="629" mass="70396">MKAGDNAARHRRDRTTSGSLAVVERNSSGIPPFDEKKRLAELHSLDILDTPPEEGFDRYTRLASEIFKVPMAMVSLVDEDRQWFKSSVGLEVGETPLEASFCVHALKQDMLEVPDTLQNDVFHHHPAVTGSPFVRFYMGAVLRGPTGQPLGTLCIMDTHSRYLTRLQRNWLRTFGHLVEELINHNHALSVGSQKEHSDSYSQSYTHIGLPAEALFKDTLANLLRLSNKEEYYLAVLYLRLNRLDEISRTNSRFTRDTILHCLAERLSAPSNKVLATGHLSLACFGAVISLPSVGDFFDVIIPIVNDLSRPIELDEMTVRLDVDVGISLSPLDGLTSEDLLERARAALNEPISPEGVHVFSHEAEKAALRRHAIEQRLEPALLNNLLSQHYQPQMLADGSRIVGFEALARWQDEELGSVSPGEFVPVAEKSRRLSGLLMEWSLRMVCEKAQHWPLQPSDAPLRIAINVPADQFSQQGFVEWVLATLEEHRLSPERLTLELTEVSLLTDVDKAIQTMRDLQDHNIAVALDDFGTGYSSLSYLKNLPIDTLKIDKSFIDDLPDDSRAMELVNGIIRIIHGLGLQVVAEGVETEAQRAVLQELGCNVIQGFLFSRPVAADNALTLFNRWQSDM</sequence>
<dbReference type="Proteomes" id="UP001595386">
    <property type="component" value="Unassembled WGS sequence"/>
</dbReference>
<dbReference type="Gene3D" id="3.30.70.270">
    <property type="match status" value="1"/>
</dbReference>